<organism evidence="1 2">
    <name type="scientific">Rhodnius prolixus</name>
    <name type="common">Triatomid bug</name>
    <dbReference type="NCBI Taxonomy" id="13249"/>
    <lineage>
        <taxon>Eukaryota</taxon>
        <taxon>Metazoa</taxon>
        <taxon>Ecdysozoa</taxon>
        <taxon>Arthropoda</taxon>
        <taxon>Hexapoda</taxon>
        <taxon>Insecta</taxon>
        <taxon>Pterygota</taxon>
        <taxon>Neoptera</taxon>
        <taxon>Paraneoptera</taxon>
        <taxon>Hemiptera</taxon>
        <taxon>Heteroptera</taxon>
        <taxon>Panheteroptera</taxon>
        <taxon>Cimicomorpha</taxon>
        <taxon>Reduviidae</taxon>
        <taxon>Triatominae</taxon>
        <taxon>Rhodnius</taxon>
    </lineage>
</organism>
<dbReference type="PANTHER" id="PTHR28069">
    <property type="entry name" value="GH20023P"/>
    <property type="match status" value="1"/>
</dbReference>
<evidence type="ECO:0000313" key="1">
    <source>
        <dbReference type="EnsemblMetazoa" id="RPRC004309-PA"/>
    </source>
</evidence>
<dbReference type="Gene3D" id="6.10.140.2220">
    <property type="match status" value="1"/>
</dbReference>
<dbReference type="Proteomes" id="UP000015103">
    <property type="component" value="Unassembled WGS sequence"/>
</dbReference>
<sequence length="319" mass="36349">RPQYLSSVCHICKSLSENGITCPNCQLVTYCSMKHLEDDLDDHEELCDAINNVAKILGSEHVLDKAYLLGAEQLRDFRLGLIALCAKHMQRQLLPWEMEVCLFPPMCATCHKFHPNKLINCKNCLHTKWCSIGHKPKNHDKYCDQLILFRKILQKRIHVIHSLQLQSLPENMGQLLTESNDQIEICLLSEIATSPFSLLNALPKEMNDINLTIHVVGPEPNFEANNLVKWEAFLFDLLPSSIKLVNLIFIGPEIGPFNTRTVTKAEPALNPGLYRNEGFQGQDTWSETISAMFLHSSVPVLITAYTEKEIKLDYKRIKD</sequence>
<evidence type="ECO:0000313" key="2">
    <source>
        <dbReference type="Proteomes" id="UP000015103"/>
    </source>
</evidence>
<dbReference type="Pfam" id="PF20179">
    <property type="entry name" value="MSS51_C"/>
    <property type="match status" value="1"/>
</dbReference>
<dbReference type="Pfam" id="PF01753">
    <property type="entry name" value="zf-MYND"/>
    <property type="match status" value="1"/>
</dbReference>
<dbReference type="PANTHER" id="PTHR28069:SF2">
    <property type="entry name" value="GH20023P"/>
    <property type="match status" value="1"/>
</dbReference>
<dbReference type="SUPFAM" id="SSF144232">
    <property type="entry name" value="HIT/MYND zinc finger-like"/>
    <property type="match status" value="1"/>
</dbReference>
<dbReference type="OMA" id="WEIARIN"/>
<accession>T1HJT7</accession>
<dbReference type="PROSITE" id="PS01360">
    <property type="entry name" value="ZF_MYND_1"/>
    <property type="match status" value="1"/>
</dbReference>
<dbReference type="InterPro" id="IPR002893">
    <property type="entry name" value="Znf_MYND"/>
</dbReference>
<dbReference type="STRING" id="13249.T1HJT7"/>
<dbReference type="eggNOG" id="ENOG502RNC4">
    <property type="taxonomic scope" value="Eukaryota"/>
</dbReference>
<dbReference type="VEuPathDB" id="VectorBase:RPRC004309"/>
<keyword evidence="2" id="KW-1185">Reference proteome</keyword>
<protein>
    <submittedName>
        <fullName evidence="1">MYND-type domain-containing protein</fullName>
    </submittedName>
</protein>
<dbReference type="AlphaFoldDB" id="T1HJT7"/>
<dbReference type="InterPro" id="IPR046824">
    <property type="entry name" value="Mss51-like_C"/>
</dbReference>
<name>T1HJT7_RHOPR</name>
<proteinExistence type="predicted"/>
<dbReference type="InParanoid" id="T1HJT7"/>
<dbReference type="EMBL" id="ACPB03018407">
    <property type="status" value="NOT_ANNOTATED_CDS"/>
    <property type="molecule type" value="Genomic_DNA"/>
</dbReference>
<reference evidence="1" key="1">
    <citation type="submission" date="2015-05" db="UniProtKB">
        <authorList>
            <consortium name="EnsemblMetazoa"/>
        </authorList>
    </citation>
    <scope>IDENTIFICATION</scope>
</reference>
<dbReference type="HOGENOM" id="CLU_031420_1_0_1"/>
<dbReference type="EnsemblMetazoa" id="RPRC004309-RA">
    <property type="protein sequence ID" value="RPRC004309-PA"/>
    <property type="gene ID" value="RPRC004309"/>
</dbReference>